<dbReference type="OrthoDB" id="4191603at2"/>
<feature type="binding site" evidence="2">
    <location>
        <position position="34"/>
    </location>
    <ligand>
        <name>substrate</name>
    </ligand>
</feature>
<evidence type="ECO:0000256" key="2">
    <source>
        <dbReference type="HAMAP-Rule" id="MF_01139"/>
    </source>
</evidence>
<dbReference type="PANTHER" id="PTHR10291">
    <property type="entry name" value="DEHYDRODOLICHYL DIPHOSPHATE SYNTHASE FAMILY MEMBER"/>
    <property type="match status" value="1"/>
</dbReference>
<evidence type="ECO:0000313" key="3">
    <source>
        <dbReference type="EMBL" id="AOM78186.1"/>
    </source>
</evidence>
<protein>
    <recommendedName>
        <fullName evidence="2">Isoprenyl transferase</fullName>
        <ecNumber evidence="2">2.5.1.-</ecNumber>
    </recommendedName>
</protein>
<feature type="active site" evidence="2">
    <location>
        <position position="21"/>
    </location>
</feature>
<comment type="subunit">
    <text evidence="2">Homodimer.</text>
</comment>
<dbReference type="NCBIfam" id="TIGR00055">
    <property type="entry name" value="uppS"/>
    <property type="match status" value="1"/>
</dbReference>
<dbReference type="KEGG" id="psty:BFS30_14015"/>
<dbReference type="PANTHER" id="PTHR10291:SF0">
    <property type="entry name" value="DEHYDRODOLICHYL DIPHOSPHATE SYNTHASE 2"/>
    <property type="match status" value="1"/>
</dbReference>
<dbReference type="EC" id="2.5.1.-" evidence="2"/>
<feature type="binding site" evidence="2">
    <location>
        <position position="208"/>
    </location>
    <ligand>
        <name>Mg(2+)</name>
        <dbReference type="ChEBI" id="CHEBI:18420"/>
    </ligand>
</feature>
<reference evidence="3 4" key="1">
    <citation type="submission" date="2016-08" db="EMBL/GenBank/DDBJ databases">
        <authorList>
            <person name="Seilhamer J.J."/>
        </authorList>
    </citation>
    <scope>NUCLEOTIDE SEQUENCE [LARGE SCALE GENOMIC DNA]</scope>
    <source>
        <strain evidence="3 4">DX4</strain>
    </source>
</reference>
<dbReference type="InterPro" id="IPR001441">
    <property type="entry name" value="UPP_synth-like"/>
</dbReference>
<keyword evidence="4" id="KW-1185">Reference proteome</keyword>
<feature type="binding site" evidence="2">
    <location>
        <position position="26"/>
    </location>
    <ligand>
        <name>substrate</name>
    </ligand>
</feature>
<dbReference type="RefSeq" id="WP_069379851.1">
    <property type="nucleotide sequence ID" value="NZ_CP017141.1"/>
</dbReference>
<dbReference type="NCBIfam" id="NF011405">
    <property type="entry name" value="PRK14830.1"/>
    <property type="match status" value="1"/>
</dbReference>
<feature type="active site" description="Proton acceptor" evidence="2">
    <location>
        <position position="69"/>
    </location>
</feature>
<feature type="binding site" evidence="2">
    <location>
        <begin position="66"/>
        <end position="68"/>
    </location>
    <ligand>
        <name>substrate</name>
    </ligand>
</feature>
<dbReference type="Pfam" id="PF01255">
    <property type="entry name" value="Prenyltransf"/>
    <property type="match status" value="1"/>
</dbReference>
<dbReference type="PROSITE" id="PS01066">
    <property type="entry name" value="UPP_SYNTHASE"/>
    <property type="match status" value="1"/>
</dbReference>
<dbReference type="FunFam" id="3.40.1180.10:FF:000001">
    <property type="entry name" value="(2E,6E)-farnesyl-diphosphate-specific ditrans,polycis-undecaprenyl-diphosphate synthase"/>
    <property type="match status" value="1"/>
</dbReference>
<dbReference type="HAMAP" id="MF_01139">
    <property type="entry name" value="ISPT"/>
    <property type="match status" value="1"/>
</dbReference>
<dbReference type="CDD" id="cd00475">
    <property type="entry name" value="Cis_IPPS"/>
    <property type="match status" value="1"/>
</dbReference>
<comment type="cofactor">
    <cofactor evidence="2">
        <name>Mg(2+)</name>
        <dbReference type="ChEBI" id="CHEBI:18420"/>
    </cofactor>
    <text evidence="2">Binds 2 magnesium ions per subunit.</text>
</comment>
<dbReference type="Gene3D" id="3.40.1180.10">
    <property type="entry name" value="Decaprenyl diphosphate synthase-like"/>
    <property type="match status" value="1"/>
</dbReference>
<feature type="binding site" evidence="2">
    <location>
        <begin position="195"/>
        <end position="197"/>
    </location>
    <ligand>
        <name>substrate</name>
    </ligand>
</feature>
<dbReference type="Proteomes" id="UP000094313">
    <property type="component" value="Chromosome"/>
</dbReference>
<dbReference type="EMBL" id="CP017141">
    <property type="protein sequence ID" value="AOM78186.1"/>
    <property type="molecule type" value="Genomic_DNA"/>
</dbReference>
<feature type="binding site" evidence="2">
    <location>
        <position position="21"/>
    </location>
    <ligand>
        <name>Mg(2+)</name>
        <dbReference type="ChEBI" id="CHEBI:18420"/>
    </ligand>
</feature>
<feature type="binding site" evidence="2">
    <location>
        <position position="189"/>
    </location>
    <ligand>
        <name>substrate</name>
    </ligand>
</feature>
<accession>A0A1D7QHP2</accession>
<comment type="function">
    <text evidence="2">Catalyzes the condensation of isopentenyl diphosphate (IPP) with allylic pyrophosphates generating different type of terpenoids.</text>
</comment>
<dbReference type="AlphaFoldDB" id="A0A1D7QHP2"/>
<proteinExistence type="inferred from homology"/>
<feature type="binding site" evidence="2">
    <location>
        <position position="70"/>
    </location>
    <ligand>
        <name>substrate</name>
    </ligand>
</feature>
<dbReference type="InterPro" id="IPR036424">
    <property type="entry name" value="UPP_synth-like_sf"/>
</dbReference>
<dbReference type="SUPFAM" id="SSF64005">
    <property type="entry name" value="Undecaprenyl diphosphate synthase"/>
    <property type="match status" value="1"/>
</dbReference>
<feature type="binding site" evidence="2">
    <location>
        <position position="38"/>
    </location>
    <ligand>
        <name>substrate</name>
    </ligand>
</feature>
<keyword evidence="1 2" id="KW-0808">Transferase</keyword>
<evidence type="ECO:0000313" key="4">
    <source>
        <dbReference type="Proteomes" id="UP000094313"/>
    </source>
</evidence>
<feature type="binding site" evidence="2">
    <location>
        <begin position="22"/>
        <end position="25"/>
    </location>
    <ligand>
        <name>substrate</name>
    </ligand>
</feature>
<gene>
    <name evidence="3" type="ORF">BFS30_14015</name>
</gene>
<comment type="similarity">
    <text evidence="2">Belongs to the UPP synthase family.</text>
</comment>
<dbReference type="GO" id="GO:0045547">
    <property type="term" value="F:ditrans,polycis-polyprenyl diphosphate synthase [(2E,6E)-farnesyl diphosphate specific] activity"/>
    <property type="evidence" value="ECO:0007669"/>
    <property type="project" value="TreeGrafter"/>
</dbReference>
<dbReference type="InterPro" id="IPR018520">
    <property type="entry name" value="UPP_synth-like_CS"/>
</dbReference>
<dbReference type="GO" id="GO:0000287">
    <property type="term" value="F:magnesium ion binding"/>
    <property type="evidence" value="ECO:0007669"/>
    <property type="project" value="UniProtKB-UniRule"/>
</dbReference>
<dbReference type="GO" id="GO:0016094">
    <property type="term" value="P:polyprenol biosynthetic process"/>
    <property type="evidence" value="ECO:0007669"/>
    <property type="project" value="TreeGrafter"/>
</dbReference>
<keyword evidence="2" id="KW-0460">Magnesium</keyword>
<keyword evidence="2" id="KW-0479">Metal-binding</keyword>
<name>A0A1D7QHP2_9SPHI</name>
<sequence length="246" mass="28242">MGFKEQIDVTRLPEHIAIIMDGNGRWAKNQGKFRHFGHESGVLSVKDIVEGCADIGIKYLTVYAFSTENWNRPIEEVNALMELLISTINQETATLNKNNIRLNAIGDISSLPQKCIDDLKSAMENTAKNTRCTLTLALSYSAKWEIIEAAKKLAQKVKDQEINIDEINESTFSAQLTTTDIPDPELMIRTSGEHRVSNFLLWQMAYTELYFTDTLWPDFRREDLFEAIVDYQKRERRFGKISEQLN</sequence>
<evidence type="ECO:0000256" key="1">
    <source>
        <dbReference type="ARBA" id="ARBA00022679"/>
    </source>
</evidence>
<organism evidence="3 4">
    <name type="scientific">Pedobacter steynii</name>
    <dbReference type="NCBI Taxonomy" id="430522"/>
    <lineage>
        <taxon>Bacteria</taxon>
        <taxon>Pseudomonadati</taxon>
        <taxon>Bacteroidota</taxon>
        <taxon>Sphingobacteriia</taxon>
        <taxon>Sphingobacteriales</taxon>
        <taxon>Sphingobacteriaceae</taxon>
        <taxon>Pedobacter</taxon>
    </lineage>
</organism>
<feature type="binding site" evidence="2">
    <location>
        <position position="72"/>
    </location>
    <ligand>
        <name>substrate</name>
    </ligand>
</feature>